<evidence type="ECO:0000313" key="1">
    <source>
        <dbReference type="EMBL" id="BCE34094.1"/>
    </source>
</evidence>
<gene>
    <name evidence="1" type="ORF">XF2B_78630</name>
</gene>
<accession>A0A809Y2U1</accession>
<dbReference type="AlphaFoldDB" id="A0A809Y2U1"/>
<name>A0A809Y2U1_9BRAD</name>
<reference evidence="1" key="1">
    <citation type="submission" date="2020-05" db="EMBL/GenBank/DDBJ databases">
        <title>Complete genome sequence of Bradyrhizobium diazoefficiens XF2 isolated from soybean nodule.</title>
        <authorList>
            <person name="Noda R."/>
            <person name="Kakizaki K."/>
            <person name="Minamisawa K."/>
        </authorList>
    </citation>
    <scope>NUCLEOTIDE SEQUENCE</scope>
    <source>
        <strain evidence="1">XF2</strain>
    </source>
</reference>
<proteinExistence type="predicted"/>
<protein>
    <submittedName>
        <fullName evidence="1">Uncharacterized protein</fullName>
    </submittedName>
</protein>
<dbReference type="EMBL" id="AP023092">
    <property type="protein sequence ID" value="BCE34094.1"/>
    <property type="molecule type" value="Genomic_DNA"/>
</dbReference>
<organism evidence="1">
    <name type="scientific">Bradyrhizobium diazoefficiens</name>
    <dbReference type="NCBI Taxonomy" id="1355477"/>
    <lineage>
        <taxon>Bacteria</taxon>
        <taxon>Pseudomonadati</taxon>
        <taxon>Pseudomonadota</taxon>
        <taxon>Alphaproteobacteria</taxon>
        <taxon>Hyphomicrobiales</taxon>
        <taxon>Nitrobacteraceae</taxon>
        <taxon>Bradyrhizobium</taxon>
    </lineage>
</organism>
<sequence>MQVSKNDTLAGLPLIKIRDFLRNCPQGHSITAASAEAHLGLTSTQAQKVLQAIAEAGFIEPKHEEQKGAAPPRYSVTVLGSRLCAARFVKRITRAKANALVAQMLERVTEINGRDELVFRVKRVRAFGSYVSDAPEVGDVDLAVDLEPRHPDRDIIEQLLARADASGKSLNTYMARLNYATLEVQQLLKGRSPYLSIEGGDCPEKFGVLAVDLFSLG</sequence>